<dbReference type="EMBL" id="CP023690">
    <property type="protein sequence ID" value="QEV64036.1"/>
    <property type="molecule type" value="Genomic_DNA"/>
</dbReference>
<reference evidence="2 3" key="1">
    <citation type="submission" date="2017-09" db="EMBL/GenBank/DDBJ databases">
        <authorList>
            <person name="Lee N."/>
            <person name="Cho B.-K."/>
        </authorList>
    </citation>
    <scope>NUCLEOTIDE SEQUENCE [LARGE SCALE GENOMIC DNA]</scope>
    <source>
        <strain evidence="2 3">ATCC 27465</strain>
    </source>
</reference>
<feature type="region of interest" description="Disordered" evidence="1">
    <location>
        <begin position="58"/>
        <end position="123"/>
    </location>
</feature>
<feature type="compositionally biased region" description="Polar residues" evidence="1">
    <location>
        <begin position="83"/>
        <end position="94"/>
    </location>
</feature>
<proteinExistence type="predicted"/>
<evidence type="ECO:0000313" key="3">
    <source>
        <dbReference type="Proteomes" id="UP000326505"/>
    </source>
</evidence>
<organism evidence="2 3">
    <name type="scientific">Streptomyces spectabilis</name>
    <dbReference type="NCBI Taxonomy" id="68270"/>
    <lineage>
        <taxon>Bacteria</taxon>
        <taxon>Bacillati</taxon>
        <taxon>Actinomycetota</taxon>
        <taxon>Actinomycetes</taxon>
        <taxon>Kitasatosporales</taxon>
        <taxon>Streptomycetaceae</taxon>
        <taxon>Streptomyces</taxon>
    </lineage>
</organism>
<evidence type="ECO:0000256" key="1">
    <source>
        <dbReference type="SAM" id="MobiDB-lite"/>
    </source>
</evidence>
<gene>
    <name evidence="2" type="ORF">CP982_39510</name>
</gene>
<dbReference type="Proteomes" id="UP000326505">
    <property type="component" value="Chromosome"/>
</dbReference>
<accession>A0A5P2XNB2</accession>
<protein>
    <submittedName>
        <fullName evidence="2">Uncharacterized protein</fullName>
    </submittedName>
</protein>
<dbReference type="KEGG" id="sspb:CP982_39510"/>
<evidence type="ECO:0000313" key="2">
    <source>
        <dbReference type="EMBL" id="QEV64036.1"/>
    </source>
</evidence>
<name>A0A5P2XNB2_STRST</name>
<sequence length="143" mass="13962">MRARAVAESSVAPGPLLRFLALAVLLFAVALTHGASPGTTGAHLATSAVSVQSAAEDLPVTTAEPTALGAAGDGHAEHGPVHSNEQCASGQPTQGPAFAPSCLAASVGQPDTPGHPAAGRSPGTAEYAVTPAVALKTSVVQQV</sequence>
<dbReference type="AlphaFoldDB" id="A0A5P2XNB2"/>